<reference evidence="7 8" key="1">
    <citation type="submission" date="2024-01" db="EMBL/GenBank/DDBJ databases">
        <title>The genomes of 5 underutilized Papilionoideae crops provide insights into root nodulation and disease resistance.</title>
        <authorList>
            <person name="Yuan L."/>
        </authorList>
    </citation>
    <scope>NUCLEOTIDE SEQUENCE [LARGE SCALE GENOMIC DNA]</scope>
    <source>
        <strain evidence="7">LY-2023</strain>
        <tissue evidence="7">Leaf</tissue>
    </source>
</reference>
<evidence type="ECO:0000313" key="7">
    <source>
        <dbReference type="EMBL" id="KAK7302125.1"/>
    </source>
</evidence>
<evidence type="ECO:0000256" key="5">
    <source>
        <dbReference type="ARBA" id="ARBA00023242"/>
    </source>
</evidence>
<evidence type="ECO:0000256" key="1">
    <source>
        <dbReference type="ARBA" id="ARBA00004123"/>
    </source>
</evidence>
<dbReference type="Proteomes" id="UP001359559">
    <property type="component" value="Unassembled WGS sequence"/>
</dbReference>
<dbReference type="Pfam" id="PF00319">
    <property type="entry name" value="SRF-TF"/>
    <property type="match status" value="1"/>
</dbReference>
<evidence type="ECO:0000256" key="3">
    <source>
        <dbReference type="ARBA" id="ARBA00023125"/>
    </source>
</evidence>
<dbReference type="GO" id="GO:0005634">
    <property type="term" value="C:nucleus"/>
    <property type="evidence" value="ECO:0007669"/>
    <property type="project" value="UniProtKB-SubCell"/>
</dbReference>
<dbReference type="EMBL" id="JAYKXN010000003">
    <property type="protein sequence ID" value="KAK7302125.1"/>
    <property type="molecule type" value="Genomic_DNA"/>
</dbReference>
<organism evidence="7 8">
    <name type="scientific">Clitoria ternatea</name>
    <name type="common">Butterfly pea</name>
    <dbReference type="NCBI Taxonomy" id="43366"/>
    <lineage>
        <taxon>Eukaryota</taxon>
        <taxon>Viridiplantae</taxon>
        <taxon>Streptophyta</taxon>
        <taxon>Embryophyta</taxon>
        <taxon>Tracheophyta</taxon>
        <taxon>Spermatophyta</taxon>
        <taxon>Magnoliopsida</taxon>
        <taxon>eudicotyledons</taxon>
        <taxon>Gunneridae</taxon>
        <taxon>Pentapetalae</taxon>
        <taxon>rosids</taxon>
        <taxon>fabids</taxon>
        <taxon>Fabales</taxon>
        <taxon>Fabaceae</taxon>
        <taxon>Papilionoideae</taxon>
        <taxon>50 kb inversion clade</taxon>
        <taxon>NPAAA clade</taxon>
        <taxon>indigoferoid/millettioid clade</taxon>
        <taxon>Phaseoleae</taxon>
        <taxon>Clitoria</taxon>
    </lineage>
</organism>
<keyword evidence="3" id="KW-0238">DNA-binding</keyword>
<gene>
    <name evidence="7" type="ORF">RJT34_13005</name>
</gene>
<dbReference type="SMART" id="SM00432">
    <property type="entry name" value="MADS"/>
    <property type="match status" value="1"/>
</dbReference>
<feature type="domain" description="MADS-box" evidence="6">
    <location>
        <begin position="6"/>
        <end position="53"/>
    </location>
</feature>
<name>A0AAN9JMU6_CLITE</name>
<evidence type="ECO:0000313" key="8">
    <source>
        <dbReference type="Proteomes" id="UP001359559"/>
    </source>
</evidence>
<evidence type="ECO:0000256" key="4">
    <source>
        <dbReference type="ARBA" id="ARBA00023163"/>
    </source>
</evidence>
<comment type="caution">
    <text evidence="7">The sequence shown here is derived from an EMBL/GenBank/DDBJ whole genome shotgun (WGS) entry which is preliminary data.</text>
</comment>
<dbReference type="GO" id="GO:0003677">
    <property type="term" value="F:DNA binding"/>
    <property type="evidence" value="ECO:0007669"/>
    <property type="project" value="UniProtKB-KW"/>
</dbReference>
<dbReference type="SUPFAM" id="SSF55455">
    <property type="entry name" value="SRF-like"/>
    <property type="match status" value="1"/>
</dbReference>
<proteinExistence type="predicted"/>
<comment type="subcellular location">
    <subcellularLocation>
        <location evidence="1">Nucleus</location>
    </subcellularLocation>
</comment>
<keyword evidence="2" id="KW-0805">Transcription regulation</keyword>
<accession>A0AAN9JMU6</accession>
<keyword evidence="4" id="KW-0804">Transcription</keyword>
<protein>
    <recommendedName>
        <fullName evidence="6">MADS-box domain-containing protein</fullName>
    </recommendedName>
</protein>
<keyword evidence="5" id="KW-0539">Nucleus</keyword>
<evidence type="ECO:0000256" key="2">
    <source>
        <dbReference type="ARBA" id="ARBA00023015"/>
    </source>
</evidence>
<dbReference type="InterPro" id="IPR036879">
    <property type="entry name" value="TF_MADSbox_sf"/>
</dbReference>
<evidence type="ECO:0000259" key="6">
    <source>
        <dbReference type="SMART" id="SM00432"/>
    </source>
</evidence>
<sequence>MESNIMLRRHGAMSFTAEGGLMKKVQEISVLCGIDACAIIYGPNDLEPNIWLSVEGVQEDPKLIHDAGTSVVGNEFQSLGDVGAQNGFMLNPYIP</sequence>
<dbReference type="Gene3D" id="3.40.1810.10">
    <property type="entry name" value="Transcription factor, MADS-box"/>
    <property type="match status" value="1"/>
</dbReference>
<dbReference type="GO" id="GO:0046983">
    <property type="term" value="F:protein dimerization activity"/>
    <property type="evidence" value="ECO:0007669"/>
    <property type="project" value="InterPro"/>
</dbReference>
<dbReference type="InterPro" id="IPR002100">
    <property type="entry name" value="TF_MADSbox"/>
</dbReference>
<dbReference type="AlphaFoldDB" id="A0AAN9JMU6"/>
<keyword evidence="8" id="KW-1185">Reference proteome</keyword>